<name>A0A5J5EJR4_9PEZI</name>
<evidence type="ECO:0000256" key="1">
    <source>
        <dbReference type="SAM" id="MobiDB-lite"/>
    </source>
</evidence>
<evidence type="ECO:0000313" key="3">
    <source>
        <dbReference type="Proteomes" id="UP000326924"/>
    </source>
</evidence>
<comment type="caution">
    <text evidence="2">The sequence shown here is derived from an EMBL/GenBank/DDBJ whole genome shotgun (WGS) entry which is preliminary data.</text>
</comment>
<reference evidence="2 3" key="1">
    <citation type="submission" date="2019-09" db="EMBL/GenBank/DDBJ databases">
        <title>Draft genome of the ectomycorrhizal ascomycete Sphaerosporella brunnea.</title>
        <authorList>
            <consortium name="DOE Joint Genome Institute"/>
            <person name="Benucci G.M."/>
            <person name="Marozzi G."/>
            <person name="Antonielli L."/>
            <person name="Sanchez S."/>
            <person name="Marco P."/>
            <person name="Wang X."/>
            <person name="Falini L.B."/>
            <person name="Barry K."/>
            <person name="Haridas S."/>
            <person name="Lipzen A."/>
            <person name="Labutti K."/>
            <person name="Grigoriev I.V."/>
            <person name="Murat C."/>
            <person name="Martin F."/>
            <person name="Albertini E."/>
            <person name="Donnini D."/>
            <person name="Bonito G."/>
        </authorList>
    </citation>
    <scope>NUCLEOTIDE SEQUENCE [LARGE SCALE GENOMIC DNA]</scope>
    <source>
        <strain evidence="2 3">Sb_GMNB300</strain>
    </source>
</reference>
<evidence type="ECO:0000313" key="2">
    <source>
        <dbReference type="EMBL" id="KAA8895423.1"/>
    </source>
</evidence>
<organism evidence="2 3">
    <name type="scientific">Sphaerosporella brunnea</name>
    <dbReference type="NCBI Taxonomy" id="1250544"/>
    <lineage>
        <taxon>Eukaryota</taxon>
        <taxon>Fungi</taxon>
        <taxon>Dikarya</taxon>
        <taxon>Ascomycota</taxon>
        <taxon>Pezizomycotina</taxon>
        <taxon>Pezizomycetes</taxon>
        <taxon>Pezizales</taxon>
        <taxon>Pyronemataceae</taxon>
        <taxon>Sphaerosporella</taxon>
    </lineage>
</organism>
<keyword evidence="3" id="KW-1185">Reference proteome</keyword>
<dbReference type="InParanoid" id="A0A5J5EJR4"/>
<feature type="region of interest" description="Disordered" evidence="1">
    <location>
        <begin position="42"/>
        <end position="68"/>
    </location>
</feature>
<proteinExistence type="predicted"/>
<dbReference type="EMBL" id="VXIS01000265">
    <property type="protein sequence ID" value="KAA8895423.1"/>
    <property type="molecule type" value="Genomic_DNA"/>
</dbReference>
<dbReference type="AlphaFoldDB" id="A0A5J5EJR4"/>
<accession>A0A5J5EJR4</accession>
<dbReference type="Proteomes" id="UP000326924">
    <property type="component" value="Unassembled WGS sequence"/>
</dbReference>
<sequence length="366" mass="41619">MSPTLAQPVNELGMERFVEEPNEECPSMGSNEDQLDRMVIDQEPDNEAEMGSNDAQFHPLFDPAFNDPVFDDPVFDEQLFDEHQGNETEMGSNEAQFDPRFDQEYELEMENEADEDPSLFGLAFDVDEAVNTVDKGKNKEIIQGDEDPSLLDFNQAVNTVDKGKNKEIIHVDEDPSLLDFNQAVNTVDKGKDKEITQEGENSVGIVKTEEIRWEDDNPFAYGGMAVAGPSWLGFRRARVAVGPVVPEERQRWASRDYWYVLTPDADDIKEGITVAPGTIVPEWWASESTVLRGLTREFLVLYPGLPFDWTRIEAAFNKCAMRPGGRGLRRSIMELRQEWKAYYPEAAALHEAGRYDEICLLDFFKR</sequence>
<dbReference type="OrthoDB" id="10346361at2759"/>
<protein>
    <submittedName>
        <fullName evidence="2">Uncharacterized protein</fullName>
    </submittedName>
</protein>
<gene>
    <name evidence="2" type="ORF">FN846DRAFT_338899</name>
</gene>